<name>A0A0T5ZWW8_UNCKA</name>
<organism evidence="4 5">
    <name type="scientific">candidate division WWE3 bacterium CSP1-7</name>
    <dbReference type="NCBI Taxonomy" id="1576480"/>
    <lineage>
        <taxon>Bacteria</taxon>
        <taxon>Katanobacteria</taxon>
    </lineage>
</organism>
<feature type="signal peptide" evidence="3">
    <location>
        <begin position="1"/>
        <end position="23"/>
    </location>
</feature>
<keyword evidence="2" id="KW-0472">Membrane</keyword>
<comment type="caution">
    <text evidence="4">The sequence shown here is derived from an EMBL/GenBank/DDBJ whole genome shotgun (WGS) entry which is preliminary data.</text>
</comment>
<keyword evidence="1" id="KW-0832">Ubl conjugation</keyword>
<feature type="transmembrane region" description="Helical" evidence="2">
    <location>
        <begin position="425"/>
        <end position="445"/>
    </location>
</feature>
<dbReference type="EMBL" id="LDXK01000005">
    <property type="protein sequence ID" value="KRT67259.1"/>
    <property type="molecule type" value="Genomic_DNA"/>
</dbReference>
<evidence type="ECO:0000313" key="5">
    <source>
        <dbReference type="Proteomes" id="UP000051297"/>
    </source>
</evidence>
<feature type="transmembrane region" description="Helical" evidence="2">
    <location>
        <begin position="279"/>
        <end position="300"/>
    </location>
</feature>
<proteinExistence type="predicted"/>
<evidence type="ECO:0000256" key="1">
    <source>
        <dbReference type="ARBA" id="ARBA00022843"/>
    </source>
</evidence>
<reference evidence="4 5" key="1">
    <citation type="submission" date="2015-05" db="EMBL/GenBank/DDBJ databases">
        <title>Critical biogeochemical functions in the subsurface are associated with bacteria from new phyla and little studied lineages.</title>
        <authorList>
            <person name="Hug L.A."/>
            <person name="Thomas B.C."/>
            <person name="Sharon I."/>
            <person name="Brown C.T."/>
            <person name="Sharma R."/>
            <person name="Hettich R.L."/>
            <person name="Wilkins M.J."/>
            <person name="Williams K.H."/>
            <person name="Singh A."/>
            <person name="Banfield J.F."/>
        </authorList>
    </citation>
    <scope>NUCLEOTIDE SEQUENCE [LARGE SCALE GENOMIC DNA]</scope>
    <source>
        <strain evidence="4">CSP1-7</strain>
    </source>
</reference>
<evidence type="ECO:0000256" key="3">
    <source>
        <dbReference type="SAM" id="SignalP"/>
    </source>
</evidence>
<dbReference type="PATRIC" id="fig|1576480.3.peg.558"/>
<keyword evidence="2" id="KW-0812">Transmembrane</keyword>
<dbReference type="InterPro" id="IPR008969">
    <property type="entry name" value="CarboxyPept-like_regulatory"/>
</dbReference>
<dbReference type="Proteomes" id="UP000051297">
    <property type="component" value="Unassembled WGS sequence"/>
</dbReference>
<keyword evidence="2" id="KW-1133">Transmembrane helix</keyword>
<dbReference type="SUPFAM" id="SSF49464">
    <property type="entry name" value="Carboxypeptidase regulatory domain-like"/>
    <property type="match status" value="2"/>
</dbReference>
<feature type="chain" id="PRO_5006667481" description="Carboxypeptidase regulatory-like domain-containing protein" evidence="3">
    <location>
        <begin position="24"/>
        <end position="574"/>
    </location>
</feature>
<dbReference type="Pfam" id="PF07210">
    <property type="entry name" value="DUF1416"/>
    <property type="match status" value="1"/>
</dbReference>
<dbReference type="InterPro" id="IPR010814">
    <property type="entry name" value="DUF1416"/>
</dbReference>
<keyword evidence="3" id="KW-0732">Signal</keyword>
<protein>
    <recommendedName>
        <fullName evidence="6">Carboxypeptidase regulatory-like domain-containing protein</fullName>
    </recommendedName>
</protein>
<sequence length="574" mass="62288">MRRLAQTLIFLLSISFLSGLAFAQTRGEGVGTLFSNTQGDTIISITDVKTAPWSEVIVENGAEEIQAVAKLDEKGRVNFTFEAESADVGNLYIYAVDEAGVTNKILITGTSLSDEVLPPTLVSRDEEGLPEDSIKLTGFSYPGTVISVVLTSDRGYSQTLSAIADTTSGSWGISADSLVSGNYTVKATADLFGKISQESQALTFEIPSSGIIDDIIKLVGLLTAALTSGVSKALESLTQFVQNLPEPVKRAADTASKAAIPLSLLGLLLQSGVSTLEDLLAFFNRYLFTLVRIPLFPLLLKRKKRKKPWGVLYDSFTKNPLTGGLVRLLGEAGNFIDMEITGESGAFSFVPTPGKYKLEALKAGYLFPSQEIVVERDGEYDRIYRGGVIEVIEDQPVIGTNIPIDPRDIPEGAHIQRLFRKHGPVSNLLILIGGLVLAGIAYLAAPAIYNQLIAGFYVVTLSLVTADTVKIERTWGVVKDDAGNPVEAVALSLIEIDSGRLVNRRVTNTVGHYQFVAPRGRYKILIASFDWERFDQSGYYDGSEIAVMEETEILNLPIGVKKKPITALKRRETI</sequence>
<evidence type="ECO:0000256" key="2">
    <source>
        <dbReference type="SAM" id="Phobius"/>
    </source>
</evidence>
<dbReference type="AlphaFoldDB" id="A0A0T5ZWW8"/>
<gene>
    <name evidence="4" type="ORF">XU08_C0005G0020</name>
</gene>
<accession>A0A0T5ZWW8</accession>
<evidence type="ECO:0000313" key="4">
    <source>
        <dbReference type="EMBL" id="KRT67259.1"/>
    </source>
</evidence>
<evidence type="ECO:0008006" key="6">
    <source>
        <dbReference type="Google" id="ProtNLM"/>
    </source>
</evidence>